<dbReference type="AlphaFoldDB" id="A0A495VZR2"/>
<comment type="pathway">
    <text evidence="1">Amine and polyamine biosynthesis; ectoine biosynthesis; L-ectoine from L-aspartate 4-semialdehyde: step 3/3.</text>
</comment>
<comment type="catalytic activity">
    <reaction evidence="7">
        <text>(2S)-4-acetamido-2-aminobutanoate = L-ectoine + H2O</text>
        <dbReference type="Rhea" id="RHEA:17281"/>
        <dbReference type="ChEBI" id="CHEBI:15377"/>
        <dbReference type="ChEBI" id="CHEBI:58515"/>
        <dbReference type="ChEBI" id="CHEBI:58929"/>
        <dbReference type="EC" id="4.2.1.108"/>
    </reaction>
</comment>
<evidence type="ECO:0000256" key="2">
    <source>
        <dbReference type="ARBA" id="ARBA00009637"/>
    </source>
</evidence>
<proteinExistence type="inferred from homology"/>
<evidence type="ECO:0000256" key="7">
    <source>
        <dbReference type="ARBA" id="ARBA00048714"/>
    </source>
</evidence>
<dbReference type="EMBL" id="RBXO01000001">
    <property type="protein sequence ID" value="RKT54247.1"/>
    <property type="molecule type" value="Genomic_DNA"/>
</dbReference>
<dbReference type="CDD" id="cd06978">
    <property type="entry name" value="cupin_EctC"/>
    <property type="match status" value="1"/>
</dbReference>
<keyword evidence="9" id="KW-1185">Reference proteome</keyword>
<dbReference type="GO" id="GO:0033990">
    <property type="term" value="F:ectoine synthase activity"/>
    <property type="evidence" value="ECO:0007669"/>
    <property type="project" value="UniProtKB-EC"/>
</dbReference>
<dbReference type="Gene3D" id="2.60.120.10">
    <property type="entry name" value="Jelly Rolls"/>
    <property type="match status" value="1"/>
</dbReference>
<evidence type="ECO:0000256" key="5">
    <source>
        <dbReference type="ARBA" id="ARBA00023239"/>
    </source>
</evidence>
<dbReference type="SUPFAM" id="SSF51182">
    <property type="entry name" value="RmlC-like cupins"/>
    <property type="match status" value="1"/>
</dbReference>
<organism evidence="8 9">
    <name type="scientific">Saccharothrix australiensis</name>
    <dbReference type="NCBI Taxonomy" id="2072"/>
    <lineage>
        <taxon>Bacteria</taxon>
        <taxon>Bacillati</taxon>
        <taxon>Actinomycetota</taxon>
        <taxon>Actinomycetes</taxon>
        <taxon>Pseudonocardiales</taxon>
        <taxon>Pseudonocardiaceae</taxon>
        <taxon>Saccharothrix</taxon>
    </lineage>
</organism>
<evidence type="ECO:0000256" key="6">
    <source>
        <dbReference type="ARBA" id="ARBA00033271"/>
    </source>
</evidence>
<comment type="similarity">
    <text evidence="2">Belongs to the ectoine synthase family.</text>
</comment>
<evidence type="ECO:0000256" key="4">
    <source>
        <dbReference type="ARBA" id="ARBA00019707"/>
    </source>
</evidence>
<gene>
    <name evidence="8" type="ORF">C8E97_2863</name>
</gene>
<dbReference type="EC" id="4.2.1.108" evidence="3"/>
<dbReference type="UniPathway" id="UPA00067">
    <property type="reaction ID" value="UER00123"/>
</dbReference>
<dbReference type="InterPro" id="IPR010462">
    <property type="entry name" value="Ectoine_synth"/>
</dbReference>
<protein>
    <recommendedName>
        <fullName evidence="4">L-ectoine synthase</fullName>
        <ecNumber evidence="3">4.2.1.108</ecNumber>
    </recommendedName>
    <alternativeName>
        <fullName evidence="6">N-acetyldiaminobutyrate dehydratase</fullName>
    </alternativeName>
</protein>
<evidence type="ECO:0000313" key="8">
    <source>
        <dbReference type="EMBL" id="RKT54247.1"/>
    </source>
</evidence>
<dbReference type="InterPro" id="IPR011051">
    <property type="entry name" value="RmlC_Cupin_sf"/>
</dbReference>
<dbReference type="PANTHER" id="PTHR39289:SF1">
    <property type="entry name" value="L-ECTOINE SYNTHASE"/>
    <property type="match status" value="1"/>
</dbReference>
<dbReference type="NCBIfam" id="NF009806">
    <property type="entry name" value="PRK13290.1"/>
    <property type="match status" value="1"/>
</dbReference>
<dbReference type="Proteomes" id="UP000282084">
    <property type="component" value="Unassembled WGS sequence"/>
</dbReference>
<dbReference type="OrthoDB" id="4406415at2"/>
<sequence length="125" mass="13541">MIVRTRENLTPVDWGNGLSYRLLVQSDGMGFTLAETVVRAGTSSRLQYRRHLEACYCTSGSGAVVSADGQVRHELRPGVLYALDEHDAHHLIADEGSDLVLISVFNPPLSGSEKHVVAGPGFSSY</sequence>
<comment type="caution">
    <text evidence="8">The sequence shown here is derived from an EMBL/GenBank/DDBJ whole genome shotgun (WGS) entry which is preliminary data.</text>
</comment>
<accession>A0A495VZR2</accession>
<dbReference type="InterPro" id="IPR014710">
    <property type="entry name" value="RmlC-like_jellyroll"/>
</dbReference>
<name>A0A495VZR2_9PSEU</name>
<dbReference type="GO" id="GO:0019491">
    <property type="term" value="P:ectoine biosynthetic process"/>
    <property type="evidence" value="ECO:0007669"/>
    <property type="project" value="UniProtKB-UniPathway"/>
</dbReference>
<reference evidence="8 9" key="1">
    <citation type="submission" date="2018-10" db="EMBL/GenBank/DDBJ databases">
        <title>Sequencing the genomes of 1000 actinobacteria strains.</title>
        <authorList>
            <person name="Klenk H.-P."/>
        </authorList>
    </citation>
    <scope>NUCLEOTIDE SEQUENCE [LARGE SCALE GENOMIC DNA]</scope>
    <source>
        <strain evidence="8 9">DSM 43800</strain>
    </source>
</reference>
<evidence type="ECO:0000256" key="1">
    <source>
        <dbReference type="ARBA" id="ARBA00005181"/>
    </source>
</evidence>
<evidence type="ECO:0000313" key="9">
    <source>
        <dbReference type="Proteomes" id="UP000282084"/>
    </source>
</evidence>
<evidence type="ECO:0000256" key="3">
    <source>
        <dbReference type="ARBA" id="ARBA00013192"/>
    </source>
</evidence>
<keyword evidence="5" id="KW-0456">Lyase</keyword>
<dbReference type="RefSeq" id="WP_121011494.1">
    <property type="nucleotide sequence ID" value="NZ_RBXO01000001.1"/>
</dbReference>
<dbReference type="Pfam" id="PF06339">
    <property type="entry name" value="Ectoine_synth"/>
    <property type="match status" value="1"/>
</dbReference>
<dbReference type="PANTHER" id="PTHR39289">
    <property type="match status" value="1"/>
</dbReference>